<proteinExistence type="predicted"/>
<dbReference type="EMBL" id="KZ678137">
    <property type="protein sequence ID" value="PSN65597.1"/>
    <property type="molecule type" value="Genomic_DNA"/>
</dbReference>
<dbReference type="Proteomes" id="UP000240883">
    <property type="component" value="Unassembled WGS sequence"/>
</dbReference>
<name>A0A2T2NJJ0_CORCC</name>
<dbReference type="AlphaFoldDB" id="A0A2T2NJJ0"/>
<organism evidence="1 2">
    <name type="scientific">Corynespora cassiicola Philippines</name>
    <dbReference type="NCBI Taxonomy" id="1448308"/>
    <lineage>
        <taxon>Eukaryota</taxon>
        <taxon>Fungi</taxon>
        <taxon>Dikarya</taxon>
        <taxon>Ascomycota</taxon>
        <taxon>Pezizomycotina</taxon>
        <taxon>Dothideomycetes</taxon>
        <taxon>Pleosporomycetidae</taxon>
        <taxon>Pleosporales</taxon>
        <taxon>Corynesporascaceae</taxon>
        <taxon>Corynespora</taxon>
    </lineage>
</organism>
<evidence type="ECO:0000313" key="1">
    <source>
        <dbReference type="EMBL" id="PSN65597.1"/>
    </source>
</evidence>
<accession>A0A2T2NJJ0</accession>
<gene>
    <name evidence="1" type="ORF">BS50DRAFT_575569</name>
</gene>
<keyword evidence="2" id="KW-1185">Reference proteome</keyword>
<sequence>MLYTTSTTHPLDKKYLVNTASARSQKIMQSLLCLEREKKPRNGSEMQMLKRKGSECLSLIPPLTSL</sequence>
<protein>
    <submittedName>
        <fullName evidence="1">Uncharacterized protein</fullName>
    </submittedName>
</protein>
<evidence type="ECO:0000313" key="2">
    <source>
        <dbReference type="Proteomes" id="UP000240883"/>
    </source>
</evidence>
<reference evidence="1 2" key="1">
    <citation type="journal article" date="2018" name="Front. Microbiol.">
        <title>Genome-Wide Analysis of Corynespora cassiicola Leaf Fall Disease Putative Effectors.</title>
        <authorList>
            <person name="Lopez D."/>
            <person name="Ribeiro S."/>
            <person name="Label P."/>
            <person name="Fumanal B."/>
            <person name="Venisse J.S."/>
            <person name="Kohler A."/>
            <person name="de Oliveira R.R."/>
            <person name="Labutti K."/>
            <person name="Lipzen A."/>
            <person name="Lail K."/>
            <person name="Bauer D."/>
            <person name="Ohm R.A."/>
            <person name="Barry K.W."/>
            <person name="Spatafora J."/>
            <person name="Grigoriev I.V."/>
            <person name="Martin F.M."/>
            <person name="Pujade-Renaud V."/>
        </authorList>
    </citation>
    <scope>NUCLEOTIDE SEQUENCE [LARGE SCALE GENOMIC DNA]</scope>
    <source>
        <strain evidence="1 2">Philippines</strain>
    </source>
</reference>